<dbReference type="PRINTS" id="PR00368">
    <property type="entry name" value="FADPNR"/>
</dbReference>
<organism evidence="9 10">
    <name type="scientific">Kineobactrum sediminis</name>
    <dbReference type="NCBI Taxonomy" id="1905677"/>
    <lineage>
        <taxon>Bacteria</taxon>
        <taxon>Pseudomonadati</taxon>
        <taxon>Pseudomonadota</taxon>
        <taxon>Gammaproteobacteria</taxon>
        <taxon>Cellvibrionales</taxon>
        <taxon>Halieaceae</taxon>
        <taxon>Kineobactrum</taxon>
    </lineage>
</organism>
<feature type="binding site" evidence="5">
    <location>
        <begin position="141"/>
        <end position="143"/>
    </location>
    <ligand>
        <name>FAD</name>
        <dbReference type="ChEBI" id="CHEBI:57692"/>
    </ligand>
</feature>
<keyword evidence="5" id="KW-0547">Nucleotide-binding</keyword>
<feature type="binding site" evidence="5">
    <location>
        <position position="309"/>
    </location>
    <ligand>
        <name>FAD</name>
        <dbReference type="ChEBI" id="CHEBI:57692"/>
    </ligand>
</feature>
<feature type="binding site" evidence="5">
    <location>
        <begin position="178"/>
        <end position="185"/>
    </location>
    <ligand>
        <name>NAD(+)</name>
        <dbReference type="ChEBI" id="CHEBI:57540"/>
    </ligand>
</feature>
<feature type="binding site" evidence="5">
    <location>
        <position position="52"/>
    </location>
    <ligand>
        <name>FAD</name>
        <dbReference type="ChEBI" id="CHEBI:57692"/>
    </ligand>
</feature>
<evidence type="ECO:0000256" key="5">
    <source>
        <dbReference type="PIRSR" id="PIRSR000350-3"/>
    </source>
</evidence>
<comment type="similarity">
    <text evidence="1">Belongs to the class-I pyridine nucleotide-disulfide oxidoreductase family.</text>
</comment>
<feature type="binding site" evidence="5">
    <location>
        <position position="268"/>
    </location>
    <ligand>
        <name>NAD(+)</name>
        <dbReference type="ChEBI" id="CHEBI:57540"/>
    </ligand>
</feature>
<dbReference type="PIRSF" id="PIRSF000350">
    <property type="entry name" value="Mercury_reductase_MerA"/>
    <property type="match status" value="1"/>
</dbReference>
<dbReference type="Gene3D" id="3.50.50.60">
    <property type="entry name" value="FAD/NAD(P)-binding domain"/>
    <property type="match status" value="2"/>
</dbReference>
<dbReference type="Gene3D" id="1.10.287.990">
    <property type="entry name" value="Fe,Mn superoxide dismutase (SOD) domain"/>
    <property type="match status" value="1"/>
</dbReference>
<dbReference type="EMBL" id="PKLZ01000008">
    <property type="protein sequence ID" value="PLW82267.1"/>
    <property type="molecule type" value="Genomic_DNA"/>
</dbReference>
<sequence length="479" mass="52236">MDKRTVDVAIIGAGTAGLTAYNAARKHTDKLLLIEAGPFGTTCARVGCMPSKLLIAAADNAHGMVHSHLFGIEVKEWQVNGRRVMERLRRERDRFVSSVLDSIRDLPEHHKIQGSARFIAPGRLAVGDDIEVDAARIVIATGSSPDIPELMRAAGQRLLLNDSLFELPSLPESIAVFGPGVVGLELGQALSRLGVDVRMFGKGGELAGIADDDIRDYADRCFNEEFYLDTDAAVDDIQGSDHGVSITYEHRQKGLITEHFDYLLAATGRSPNLAGLDLENSGLTIEEDIPVTDPWTLRCGDSAVFLVGDANQLAPVLHEAAFEGRLAGDNAGRYPDVRQRERLVPFSVVFTSPQIARIGILVPELQPSEQARYRTGTFSFENQGRSRVMDRNRGMVKLYGERGSCIFAGAELFGPAAEHLAHLLAWAAQTRMTVTAMLSMPFYHPVIEEGLRTALRDLNYHLNKAPPLVDDCLECGPGG</sequence>
<comment type="cofactor">
    <cofactor evidence="5">
        <name>FAD</name>
        <dbReference type="ChEBI" id="CHEBI:57692"/>
    </cofactor>
    <text evidence="5">Binds 1 FAD per subunit.</text>
</comment>
<gene>
    <name evidence="9" type="ORF">CWI75_10850</name>
</gene>
<dbReference type="SUPFAM" id="SSF51905">
    <property type="entry name" value="FAD/NAD(P)-binding domain"/>
    <property type="match status" value="1"/>
</dbReference>
<dbReference type="Pfam" id="PF02852">
    <property type="entry name" value="Pyr_redox_dim"/>
    <property type="match status" value="1"/>
</dbReference>
<dbReference type="InterPro" id="IPR016156">
    <property type="entry name" value="FAD/NAD-linked_Rdtase_dimer_sf"/>
</dbReference>
<keyword evidence="10" id="KW-1185">Reference proteome</keyword>
<keyword evidence="2" id="KW-0285">Flavoprotein</keyword>
<feature type="active site" description="Proton acceptor" evidence="4">
    <location>
        <position position="444"/>
    </location>
</feature>
<evidence type="ECO:0000313" key="10">
    <source>
        <dbReference type="Proteomes" id="UP000234845"/>
    </source>
</evidence>
<dbReference type="GO" id="GO:0050660">
    <property type="term" value="F:flavin adenine dinucleotide binding"/>
    <property type="evidence" value="ECO:0007669"/>
    <property type="project" value="TreeGrafter"/>
</dbReference>
<dbReference type="InterPro" id="IPR004099">
    <property type="entry name" value="Pyr_nucl-diS_OxRdtase_dimer"/>
</dbReference>
<feature type="domain" description="FAD/NAD(P)-binding" evidence="8">
    <location>
        <begin position="7"/>
        <end position="320"/>
    </location>
</feature>
<evidence type="ECO:0000259" key="7">
    <source>
        <dbReference type="Pfam" id="PF02852"/>
    </source>
</evidence>
<feature type="disulfide bond" description="Redox-active" evidence="6">
    <location>
        <begin position="43"/>
        <end position="48"/>
    </location>
</feature>
<comment type="caution">
    <text evidence="9">The sequence shown here is derived from an EMBL/GenBank/DDBJ whole genome shotgun (WGS) entry which is preliminary data.</text>
</comment>
<dbReference type="OrthoDB" id="9800167at2"/>
<dbReference type="InterPro" id="IPR023753">
    <property type="entry name" value="FAD/NAD-binding_dom"/>
</dbReference>
<dbReference type="GO" id="GO:0003955">
    <property type="term" value="F:NAD(P)H dehydrogenase (quinone) activity"/>
    <property type="evidence" value="ECO:0007669"/>
    <property type="project" value="TreeGrafter"/>
</dbReference>
<dbReference type="SUPFAM" id="SSF55424">
    <property type="entry name" value="FAD/NAD-linked reductases, dimerisation (C-terminal) domain"/>
    <property type="match status" value="1"/>
</dbReference>
<protein>
    <submittedName>
        <fullName evidence="9">Dihydrolipoyl dehydrogenase</fullName>
    </submittedName>
</protein>
<reference evidence="10" key="1">
    <citation type="submission" date="2017-11" db="EMBL/GenBank/DDBJ databases">
        <title>The draft genome sequence of Chromatocurvus sp. F02.</title>
        <authorList>
            <person name="Du Z.-J."/>
            <person name="Chang Y.-Q."/>
        </authorList>
    </citation>
    <scope>NUCLEOTIDE SEQUENCE [LARGE SCALE GENOMIC DNA]</scope>
    <source>
        <strain evidence="10">F02</strain>
    </source>
</reference>
<accession>A0A2N5Y1J9</accession>
<dbReference type="Gene3D" id="3.30.390.30">
    <property type="match status" value="1"/>
</dbReference>
<proteinExistence type="inferred from homology"/>
<dbReference type="PANTHER" id="PTHR43014:SF4">
    <property type="entry name" value="PYRIDINE NUCLEOTIDE-DISULFIDE OXIDOREDUCTASE RCLA-RELATED"/>
    <property type="match status" value="1"/>
</dbReference>
<dbReference type="Pfam" id="PF07992">
    <property type="entry name" value="Pyr_redox_2"/>
    <property type="match status" value="1"/>
</dbReference>
<evidence type="ECO:0000259" key="8">
    <source>
        <dbReference type="Pfam" id="PF07992"/>
    </source>
</evidence>
<dbReference type="InterPro" id="IPR036324">
    <property type="entry name" value="Mn/Fe_SOD_N_sf"/>
</dbReference>
<dbReference type="InterPro" id="IPR036188">
    <property type="entry name" value="FAD/NAD-bd_sf"/>
</dbReference>
<dbReference type="NCBIfam" id="NF004939">
    <property type="entry name" value="PRK06292.1-1"/>
    <property type="match status" value="1"/>
</dbReference>
<keyword evidence="5" id="KW-0520">NAD</keyword>
<name>A0A2N5Y1J9_9GAMM</name>
<feature type="domain" description="Pyridine nucleotide-disulphide oxidoreductase dimerisation" evidence="7">
    <location>
        <begin position="347"/>
        <end position="454"/>
    </location>
</feature>
<keyword evidence="3 5" id="KW-0274">FAD</keyword>
<dbReference type="PRINTS" id="PR00411">
    <property type="entry name" value="PNDRDTASEI"/>
</dbReference>
<dbReference type="AlphaFoldDB" id="A0A2N5Y1J9"/>
<evidence type="ECO:0000256" key="3">
    <source>
        <dbReference type="ARBA" id="ARBA00022827"/>
    </source>
</evidence>
<evidence type="ECO:0000256" key="2">
    <source>
        <dbReference type="ARBA" id="ARBA00022630"/>
    </source>
</evidence>
<evidence type="ECO:0000256" key="1">
    <source>
        <dbReference type="ARBA" id="ARBA00007532"/>
    </source>
</evidence>
<evidence type="ECO:0000313" key="9">
    <source>
        <dbReference type="EMBL" id="PLW82267.1"/>
    </source>
</evidence>
<dbReference type="Proteomes" id="UP000234845">
    <property type="component" value="Unassembled WGS sequence"/>
</dbReference>
<evidence type="ECO:0000256" key="6">
    <source>
        <dbReference type="PIRSR" id="PIRSR000350-4"/>
    </source>
</evidence>
<dbReference type="PANTHER" id="PTHR43014">
    <property type="entry name" value="MERCURIC REDUCTASE"/>
    <property type="match status" value="1"/>
</dbReference>
<evidence type="ECO:0000256" key="4">
    <source>
        <dbReference type="PIRSR" id="PIRSR000350-2"/>
    </source>
</evidence>
<dbReference type="InterPro" id="IPR001100">
    <property type="entry name" value="Pyr_nuc-diS_OxRdtase"/>
</dbReference>